<feature type="compositionally biased region" description="Basic residues" evidence="1">
    <location>
        <begin position="201"/>
        <end position="213"/>
    </location>
</feature>
<evidence type="ECO:0000313" key="3">
    <source>
        <dbReference type="EMBL" id="MDL2403984.1"/>
    </source>
</evidence>
<keyword evidence="4" id="KW-1185">Reference proteome</keyword>
<dbReference type="Proteomes" id="UP001172645">
    <property type="component" value="Unassembled WGS sequence"/>
</dbReference>
<evidence type="ECO:0000259" key="2">
    <source>
        <dbReference type="Pfam" id="PF18821"/>
    </source>
</evidence>
<dbReference type="Pfam" id="PF18821">
    <property type="entry name" value="LPD7"/>
    <property type="match status" value="1"/>
</dbReference>
<dbReference type="EMBL" id="JARFYM010000085">
    <property type="protein sequence ID" value="MDL2403984.1"/>
    <property type="molecule type" value="Genomic_DNA"/>
</dbReference>
<dbReference type="RefSeq" id="WP_285873566.1">
    <property type="nucleotide sequence ID" value="NZ_JARFYM010000085.1"/>
</dbReference>
<protein>
    <recommendedName>
        <fullName evidence="2">Large polyvalent protein-associated domain-containing protein</fullName>
    </recommendedName>
</protein>
<dbReference type="InterPro" id="IPR040677">
    <property type="entry name" value="LPD7"/>
</dbReference>
<feature type="compositionally biased region" description="Basic and acidic residues" evidence="1">
    <location>
        <begin position="111"/>
        <end position="163"/>
    </location>
</feature>
<gene>
    <name evidence="3" type="ORF">PY649_34610</name>
</gene>
<feature type="compositionally biased region" description="Basic and acidic residues" evidence="1">
    <location>
        <begin position="179"/>
        <end position="198"/>
    </location>
</feature>
<organism evidence="3 4">
    <name type="scientific">Rhizobium mayense</name>
    <dbReference type="NCBI Taxonomy" id="1312184"/>
    <lineage>
        <taxon>Bacteria</taxon>
        <taxon>Pseudomonadati</taxon>
        <taxon>Pseudomonadota</taxon>
        <taxon>Alphaproteobacteria</taxon>
        <taxon>Hyphomicrobiales</taxon>
        <taxon>Rhizobiaceae</taxon>
        <taxon>Rhizobium/Agrobacterium group</taxon>
        <taxon>Rhizobium</taxon>
    </lineage>
</organism>
<name>A0ABT7KA29_9HYPH</name>
<feature type="domain" description="Large polyvalent protein-associated" evidence="2">
    <location>
        <begin position="11"/>
        <end position="67"/>
    </location>
</feature>
<sequence length="213" mass="23972">MQCPTFRFKPADRDRDSMLVAMRAASEKWGAITVNGTDREKAVAVELAAKHGISVSNPELQNQLKAAQATVEECCAKEETRERQRRGFVAGTKEAAAQRTDAEIAIALDTVKENTRTEALRETRQAERSERTNERPFDGGGEDHAYRTKAESSAARRAERSVEQKPATPIPTDINQSPEIERRRQVQDELLSEKEANKQAKTTKQRQRPLQKQ</sequence>
<accession>A0ABT7KA29</accession>
<evidence type="ECO:0000256" key="1">
    <source>
        <dbReference type="SAM" id="MobiDB-lite"/>
    </source>
</evidence>
<feature type="region of interest" description="Disordered" evidence="1">
    <location>
        <begin position="111"/>
        <end position="213"/>
    </location>
</feature>
<reference evidence="3" key="1">
    <citation type="submission" date="2023-06" db="EMBL/GenBank/DDBJ databases">
        <title>Phylogenetic Diversity of Rhizobium strains.</title>
        <authorList>
            <person name="Moura F.T."/>
            <person name="Helene L.C.F."/>
            <person name="Hungria M."/>
        </authorList>
    </citation>
    <scope>NUCLEOTIDE SEQUENCE</scope>
    <source>
        <strain evidence="3">CCGE526</strain>
    </source>
</reference>
<comment type="caution">
    <text evidence="3">The sequence shown here is derived from an EMBL/GenBank/DDBJ whole genome shotgun (WGS) entry which is preliminary data.</text>
</comment>
<evidence type="ECO:0000313" key="4">
    <source>
        <dbReference type="Proteomes" id="UP001172645"/>
    </source>
</evidence>
<proteinExistence type="predicted"/>